<dbReference type="RefSeq" id="XP_013241325.1">
    <property type="nucleotide sequence ID" value="XM_013385871.1"/>
</dbReference>
<dbReference type="HOGENOM" id="CLU_124043_0_0_1"/>
<dbReference type="EMBL" id="JMSN01000093">
    <property type="protein sequence ID" value="KDN40253.1"/>
    <property type="molecule type" value="Genomic_DNA"/>
</dbReference>
<evidence type="ECO:0000313" key="3">
    <source>
        <dbReference type="EMBL" id="KDN40253.1"/>
    </source>
</evidence>
<keyword evidence="2" id="KW-0472">Membrane</keyword>
<dbReference type="OrthoDB" id="2524788at2759"/>
<feature type="transmembrane region" description="Helical" evidence="2">
    <location>
        <begin position="103"/>
        <end position="120"/>
    </location>
</feature>
<feature type="region of interest" description="Disordered" evidence="1">
    <location>
        <begin position="154"/>
        <end position="190"/>
    </location>
</feature>
<dbReference type="InParanoid" id="A0A066VIX9"/>
<evidence type="ECO:0000313" key="4">
    <source>
        <dbReference type="Proteomes" id="UP000027361"/>
    </source>
</evidence>
<dbReference type="Proteomes" id="UP000027361">
    <property type="component" value="Unassembled WGS sequence"/>
</dbReference>
<name>A0A066VIX9_TILAU</name>
<sequence>MAARNDLSHLADSDDRSYVVGKTALQWAQYACLAATPIYAVQAVRHGAFSFHRLARYNWTIPLAGGALGAGYSTVTAASKSAATLKEEATQLRYDRSRVRQEDYHLIGAAVGALVLPALLLRRVGLFNGALGGAGLGGAAGLGYNFAESLSGGASTLSSKPAMQREAEAFGQQAKDLGNRSLSKGKETLK</sequence>
<evidence type="ECO:0000256" key="1">
    <source>
        <dbReference type="SAM" id="MobiDB-lite"/>
    </source>
</evidence>
<evidence type="ECO:0000256" key="2">
    <source>
        <dbReference type="SAM" id="Phobius"/>
    </source>
</evidence>
<keyword evidence="4" id="KW-1185">Reference proteome</keyword>
<comment type="caution">
    <text evidence="3">The sequence shown here is derived from an EMBL/GenBank/DDBJ whole genome shotgun (WGS) entry which is preliminary data.</text>
</comment>
<reference evidence="3 4" key="1">
    <citation type="submission" date="2014-05" db="EMBL/GenBank/DDBJ databases">
        <title>Draft genome sequence of a rare smut relative, Tilletiaria anomala UBC 951.</title>
        <authorList>
            <consortium name="DOE Joint Genome Institute"/>
            <person name="Toome M."/>
            <person name="Kuo A."/>
            <person name="Henrissat B."/>
            <person name="Lipzen A."/>
            <person name="Tritt A."/>
            <person name="Yoshinaga Y."/>
            <person name="Zane M."/>
            <person name="Barry K."/>
            <person name="Grigoriev I.V."/>
            <person name="Spatafora J.W."/>
            <person name="Aimea M.C."/>
        </authorList>
    </citation>
    <scope>NUCLEOTIDE SEQUENCE [LARGE SCALE GENOMIC DNA]</scope>
    <source>
        <strain evidence="3 4">UBC 951</strain>
    </source>
</reference>
<keyword evidence="2" id="KW-0812">Transmembrane</keyword>
<accession>A0A066VIX9</accession>
<gene>
    <name evidence="3" type="ORF">K437DRAFT_258718</name>
</gene>
<protein>
    <submittedName>
        <fullName evidence="3">Uncharacterized protein</fullName>
    </submittedName>
</protein>
<dbReference type="OMA" id="LQYGCLA"/>
<dbReference type="GeneID" id="25265055"/>
<dbReference type="AlphaFoldDB" id="A0A066VIX9"/>
<organism evidence="3 4">
    <name type="scientific">Tilletiaria anomala (strain ATCC 24038 / CBS 436.72 / UBC 951)</name>
    <dbReference type="NCBI Taxonomy" id="1037660"/>
    <lineage>
        <taxon>Eukaryota</taxon>
        <taxon>Fungi</taxon>
        <taxon>Dikarya</taxon>
        <taxon>Basidiomycota</taxon>
        <taxon>Ustilaginomycotina</taxon>
        <taxon>Exobasidiomycetes</taxon>
        <taxon>Georgefischeriales</taxon>
        <taxon>Tilletiariaceae</taxon>
        <taxon>Tilletiaria</taxon>
    </lineage>
</organism>
<proteinExistence type="predicted"/>
<keyword evidence="2" id="KW-1133">Transmembrane helix</keyword>